<dbReference type="Gene3D" id="1.20.120.1630">
    <property type="match status" value="1"/>
</dbReference>
<keyword evidence="2 5" id="KW-0812">Transmembrane</keyword>
<keyword evidence="7" id="KW-1185">Reference proteome</keyword>
<protein>
    <recommendedName>
        <fullName evidence="8">Isoprenylcysteine carboxyl methyltransferase (ICMT) family protein</fullName>
    </recommendedName>
</protein>
<evidence type="ECO:0000256" key="3">
    <source>
        <dbReference type="ARBA" id="ARBA00022989"/>
    </source>
</evidence>
<dbReference type="InterPro" id="IPR052527">
    <property type="entry name" value="Metal_cation-efflux_comp"/>
</dbReference>
<evidence type="ECO:0000313" key="7">
    <source>
        <dbReference type="Proteomes" id="UP000315440"/>
    </source>
</evidence>
<evidence type="ECO:0000256" key="5">
    <source>
        <dbReference type="SAM" id="Phobius"/>
    </source>
</evidence>
<dbReference type="Proteomes" id="UP000315440">
    <property type="component" value="Unassembled WGS sequence"/>
</dbReference>
<dbReference type="PANTHER" id="PTHR43847">
    <property type="entry name" value="BLL3993 PROTEIN"/>
    <property type="match status" value="1"/>
</dbReference>
<evidence type="ECO:0000313" key="6">
    <source>
        <dbReference type="EMBL" id="TWT86784.1"/>
    </source>
</evidence>
<evidence type="ECO:0008006" key="8">
    <source>
        <dbReference type="Google" id="ProtNLM"/>
    </source>
</evidence>
<accession>A0A5C5ZHG4</accession>
<feature type="transmembrane region" description="Helical" evidence="5">
    <location>
        <begin position="150"/>
        <end position="170"/>
    </location>
</feature>
<proteinExistence type="predicted"/>
<comment type="subcellular location">
    <subcellularLocation>
        <location evidence="1">Endomembrane system</location>
        <topology evidence="1">Multi-pass membrane protein</topology>
    </subcellularLocation>
</comment>
<keyword evidence="3 5" id="KW-1133">Transmembrane helix</keyword>
<dbReference type="Pfam" id="PF04191">
    <property type="entry name" value="PEMT"/>
    <property type="match status" value="1"/>
</dbReference>
<comment type="caution">
    <text evidence="6">The sequence shown here is derived from an EMBL/GenBank/DDBJ whole genome shotgun (WGS) entry which is preliminary data.</text>
</comment>
<organism evidence="6 7">
    <name type="scientific">Pseudobythopirellula maris</name>
    <dbReference type="NCBI Taxonomy" id="2527991"/>
    <lineage>
        <taxon>Bacteria</taxon>
        <taxon>Pseudomonadati</taxon>
        <taxon>Planctomycetota</taxon>
        <taxon>Planctomycetia</taxon>
        <taxon>Pirellulales</taxon>
        <taxon>Lacipirellulaceae</taxon>
        <taxon>Pseudobythopirellula</taxon>
    </lineage>
</organism>
<dbReference type="EMBL" id="SJPQ01000004">
    <property type="protein sequence ID" value="TWT86784.1"/>
    <property type="molecule type" value="Genomic_DNA"/>
</dbReference>
<dbReference type="PANTHER" id="PTHR43847:SF1">
    <property type="entry name" value="BLL3993 PROTEIN"/>
    <property type="match status" value="1"/>
</dbReference>
<feature type="transmembrane region" description="Helical" evidence="5">
    <location>
        <begin position="88"/>
        <end position="107"/>
    </location>
</feature>
<dbReference type="AlphaFoldDB" id="A0A5C5ZHG4"/>
<keyword evidence="4 5" id="KW-0472">Membrane</keyword>
<evidence type="ECO:0000256" key="4">
    <source>
        <dbReference type="ARBA" id="ARBA00023136"/>
    </source>
</evidence>
<reference evidence="6 7" key="1">
    <citation type="submission" date="2019-02" db="EMBL/GenBank/DDBJ databases">
        <title>Deep-cultivation of Planctomycetes and their phenomic and genomic characterization uncovers novel biology.</title>
        <authorList>
            <person name="Wiegand S."/>
            <person name="Jogler M."/>
            <person name="Boedeker C."/>
            <person name="Pinto D."/>
            <person name="Vollmers J."/>
            <person name="Rivas-Marin E."/>
            <person name="Kohn T."/>
            <person name="Peeters S.H."/>
            <person name="Heuer A."/>
            <person name="Rast P."/>
            <person name="Oberbeckmann S."/>
            <person name="Bunk B."/>
            <person name="Jeske O."/>
            <person name="Meyerdierks A."/>
            <person name="Storesund J.E."/>
            <person name="Kallscheuer N."/>
            <person name="Luecker S."/>
            <person name="Lage O.M."/>
            <person name="Pohl T."/>
            <person name="Merkel B.J."/>
            <person name="Hornburger P."/>
            <person name="Mueller R.-W."/>
            <person name="Bruemmer F."/>
            <person name="Labrenz M."/>
            <person name="Spormann A.M."/>
            <person name="Op Den Camp H."/>
            <person name="Overmann J."/>
            <person name="Amann R."/>
            <person name="Jetten M.S.M."/>
            <person name="Mascher T."/>
            <person name="Medema M.H."/>
            <person name="Devos D.P."/>
            <person name="Kaster A.-K."/>
            <person name="Ovreas L."/>
            <person name="Rohde M."/>
            <person name="Galperin M.Y."/>
            <person name="Jogler C."/>
        </authorList>
    </citation>
    <scope>NUCLEOTIDE SEQUENCE [LARGE SCALE GENOMIC DNA]</scope>
    <source>
        <strain evidence="6 7">Mal64</strain>
    </source>
</reference>
<name>A0A5C5ZHG4_9BACT</name>
<dbReference type="OrthoDB" id="272002at2"/>
<sequence length="197" mass="21733">MDATRLGCFALSMFRTIASMWALLYMFSIGGSYATAAYAVLEALTGLLSAENALSAPKIDRRAVGWGVPLLYSAGYVVIPVATPSAAMEPMLIALLALRVWFVIVLWDRETVGVSTYKKLCDRGPYAFIRHPGMLSGLLARVGVTLVNPLAWNIAGLVVMTAAAVGVILIEEQFLREQPSWRRYAERVNYRLVPYLW</sequence>
<evidence type="ECO:0000256" key="1">
    <source>
        <dbReference type="ARBA" id="ARBA00004127"/>
    </source>
</evidence>
<dbReference type="InterPro" id="IPR007318">
    <property type="entry name" value="Phopholipid_MeTrfase"/>
</dbReference>
<feature type="transmembrane region" description="Helical" evidence="5">
    <location>
        <begin position="63"/>
        <end position="82"/>
    </location>
</feature>
<evidence type="ECO:0000256" key="2">
    <source>
        <dbReference type="ARBA" id="ARBA00022692"/>
    </source>
</evidence>
<gene>
    <name evidence="6" type="ORF">Mal64_36140</name>
</gene>
<dbReference type="GO" id="GO:0012505">
    <property type="term" value="C:endomembrane system"/>
    <property type="evidence" value="ECO:0007669"/>
    <property type="project" value="UniProtKB-SubCell"/>
</dbReference>